<organism evidence="1 2">
    <name type="scientific">Mycena chlorophos</name>
    <name type="common">Agaric fungus</name>
    <name type="synonym">Agaricus chlorophos</name>
    <dbReference type="NCBI Taxonomy" id="658473"/>
    <lineage>
        <taxon>Eukaryota</taxon>
        <taxon>Fungi</taxon>
        <taxon>Dikarya</taxon>
        <taxon>Basidiomycota</taxon>
        <taxon>Agaricomycotina</taxon>
        <taxon>Agaricomycetes</taxon>
        <taxon>Agaricomycetidae</taxon>
        <taxon>Agaricales</taxon>
        <taxon>Marasmiineae</taxon>
        <taxon>Mycenaceae</taxon>
        <taxon>Mycena</taxon>
    </lineage>
</organism>
<evidence type="ECO:0000313" key="2">
    <source>
        <dbReference type="Proteomes" id="UP000815677"/>
    </source>
</evidence>
<accession>A0ABQ0L5G0</accession>
<dbReference type="Proteomes" id="UP000815677">
    <property type="component" value="Unassembled WGS sequence"/>
</dbReference>
<reference evidence="1" key="1">
    <citation type="submission" date="2014-09" db="EMBL/GenBank/DDBJ databases">
        <title>Genome sequence of the luminous mushroom Mycena chlorophos for searching fungal bioluminescence genes.</title>
        <authorList>
            <person name="Tanaka Y."/>
            <person name="Kasuga D."/>
            <person name="Oba Y."/>
            <person name="Hase S."/>
            <person name="Sato K."/>
            <person name="Oba Y."/>
            <person name="Sakakibara Y."/>
        </authorList>
    </citation>
    <scope>NUCLEOTIDE SEQUENCE</scope>
</reference>
<sequence>MKKVDDVLGLRVGDDGADGDEDMVAANMGKLYAAPFPDTLACIRDPGGSRSGPRPRRYEAVVDSVAY</sequence>
<gene>
    <name evidence="1" type="ORF">MCHLO_03935</name>
</gene>
<dbReference type="EMBL" id="DF842472">
    <property type="protein sequence ID" value="GAT46403.1"/>
    <property type="molecule type" value="Genomic_DNA"/>
</dbReference>
<name>A0ABQ0L5G0_MYCCL</name>
<keyword evidence="2" id="KW-1185">Reference proteome</keyword>
<protein>
    <submittedName>
        <fullName evidence="1">Uncharacterized protein</fullName>
    </submittedName>
</protein>
<evidence type="ECO:0000313" key="1">
    <source>
        <dbReference type="EMBL" id="GAT46403.1"/>
    </source>
</evidence>
<proteinExistence type="predicted"/>